<dbReference type="InterPro" id="IPR051046">
    <property type="entry name" value="MurCDEF_CellWall_CoF430Synth"/>
</dbReference>
<dbReference type="AlphaFoldDB" id="A0A6J7DSE6"/>
<dbReference type="Pfam" id="PF08245">
    <property type="entry name" value="Mur_ligase_M"/>
    <property type="match status" value="1"/>
</dbReference>
<organism evidence="13">
    <name type="scientific">freshwater metagenome</name>
    <dbReference type="NCBI Taxonomy" id="449393"/>
    <lineage>
        <taxon>unclassified sequences</taxon>
        <taxon>metagenomes</taxon>
        <taxon>ecological metagenomes</taxon>
    </lineage>
</organism>
<dbReference type="NCBIfam" id="TIGR01143">
    <property type="entry name" value="murF"/>
    <property type="match status" value="1"/>
</dbReference>
<keyword evidence="3" id="KW-0132">Cell division</keyword>
<dbReference type="InterPro" id="IPR004101">
    <property type="entry name" value="Mur_ligase_C"/>
</dbReference>
<evidence type="ECO:0000256" key="3">
    <source>
        <dbReference type="ARBA" id="ARBA00022618"/>
    </source>
</evidence>
<evidence type="ECO:0000259" key="12">
    <source>
        <dbReference type="Pfam" id="PF08245"/>
    </source>
</evidence>
<name>A0A6J7DSE6_9ZZZZ</name>
<dbReference type="GO" id="GO:0008360">
    <property type="term" value="P:regulation of cell shape"/>
    <property type="evidence" value="ECO:0007669"/>
    <property type="project" value="UniProtKB-KW"/>
</dbReference>
<feature type="domain" description="Mur ligase C-terminal" evidence="11">
    <location>
        <begin position="294"/>
        <end position="413"/>
    </location>
</feature>
<dbReference type="InterPro" id="IPR013221">
    <property type="entry name" value="Mur_ligase_cen"/>
</dbReference>
<evidence type="ECO:0000256" key="1">
    <source>
        <dbReference type="ARBA" id="ARBA00022490"/>
    </source>
</evidence>
<dbReference type="Gene3D" id="3.90.190.20">
    <property type="entry name" value="Mur ligase, C-terminal domain"/>
    <property type="match status" value="1"/>
</dbReference>
<proteinExistence type="inferred from homology"/>
<evidence type="ECO:0000313" key="13">
    <source>
        <dbReference type="EMBL" id="CAB4872140.1"/>
    </source>
</evidence>
<dbReference type="SUPFAM" id="SSF53623">
    <property type="entry name" value="MurD-like peptide ligases, catalytic domain"/>
    <property type="match status" value="1"/>
</dbReference>
<dbReference type="GO" id="GO:0005524">
    <property type="term" value="F:ATP binding"/>
    <property type="evidence" value="ECO:0007669"/>
    <property type="project" value="UniProtKB-KW"/>
</dbReference>
<keyword evidence="9" id="KW-0961">Cell wall biogenesis/degradation</keyword>
<keyword evidence="7" id="KW-0573">Peptidoglycan synthesis</keyword>
<dbReference type="InterPro" id="IPR005863">
    <property type="entry name" value="UDP-N-AcMur_synth"/>
</dbReference>
<dbReference type="GO" id="GO:0009252">
    <property type="term" value="P:peptidoglycan biosynthetic process"/>
    <property type="evidence" value="ECO:0007669"/>
    <property type="project" value="UniProtKB-KW"/>
</dbReference>
<evidence type="ECO:0000256" key="10">
    <source>
        <dbReference type="ARBA" id="ARBA00031461"/>
    </source>
</evidence>
<evidence type="ECO:0000256" key="5">
    <source>
        <dbReference type="ARBA" id="ARBA00022840"/>
    </source>
</evidence>
<evidence type="ECO:0000256" key="9">
    <source>
        <dbReference type="ARBA" id="ARBA00023316"/>
    </source>
</evidence>
<dbReference type="SUPFAM" id="SSF53244">
    <property type="entry name" value="MurD-like peptide ligases, peptide-binding domain"/>
    <property type="match status" value="1"/>
</dbReference>
<reference evidence="13" key="1">
    <citation type="submission" date="2020-05" db="EMBL/GenBank/DDBJ databases">
        <authorList>
            <person name="Chiriac C."/>
            <person name="Salcher M."/>
            <person name="Ghai R."/>
            <person name="Kavagutti S V."/>
        </authorList>
    </citation>
    <scope>NUCLEOTIDE SEQUENCE</scope>
</reference>
<dbReference type="SUPFAM" id="SSF63418">
    <property type="entry name" value="MurE/MurF N-terminal domain"/>
    <property type="match status" value="1"/>
</dbReference>
<dbReference type="InterPro" id="IPR036565">
    <property type="entry name" value="Mur-like_cat_sf"/>
</dbReference>
<evidence type="ECO:0000256" key="4">
    <source>
        <dbReference type="ARBA" id="ARBA00022741"/>
    </source>
</evidence>
<dbReference type="Pfam" id="PF02875">
    <property type="entry name" value="Mur_ligase_C"/>
    <property type="match status" value="1"/>
</dbReference>
<sequence length="433" mass="44101">MRSWDAQRIAHEAGAELVSGAGPIGPQRVVIDSREVASGDLFVGLAGERDDGGRFAAAALATGAWGVLVAPEHRDVEGPGVVLVADDPLAALQRLATAWRHELGCRVIGITGSTGKTTTKDILRAMLAGSLRTVATAGNRNTELGVPLTILEASEHTEVLVLEMGMRGAGQITELAAIAQPDVGIVVSVGPVHLELLGSVEAIAAAKAELLHALPADGVGIVPFADPLLAPHLAGVPGLVTFGPGGDVERLPPGLDIPLPSSHLRRNALAALAAARAVGVEPEGRIEVELSRLRGERIDVGGGVTVIDDCYNANPMSMQAALDDLAGTASGRSVAVLGDMLELGPDERRFHAELGVHARDAGVGLLVTVGPLAAHAGPAFGGPVRATQTAAEAAALIPELVEPGDVVLVKASRGVGLEVIAHALAERPEASDG</sequence>
<dbReference type="HAMAP" id="MF_02019">
    <property type="entry name" value="MurF"/>
    <property type="match status" value="1"/>
</dbReference>
<dbReference type="InterPro" id="IPR036615">
    <property type="entry name" value="Mur_ligase_C_dom_sf"/>
</dbReference>
<keyword evidence="6" id="KW-0133">Cell shape</keyword>
<dbReference type="InterPro" id="IPR035911">
    <property type="entry name" value="MurE/MurF_N"/>
</dbReference>
<evidence type="ECO:0000256" key="6">
    <source>
        <dbReference type="ARBA" id="ARBA00022960"/>
    </source>
</evidence>
<evidence type="ECO:0000256" key="7">
    <source>
        <dbReference type="ARBA" id="ARBA00022984"/>
    </source>
</evidence>
<evidence type="ECO:0000259" key="11">
    <source>
        <dbReference type="Pfam" id="PF02875"/>
    </source>
</evidence>
<keyword evidence="2" id="KW-0436">Ligase</keyword>
<dbReference type="PANTHER" id="PTHR43024">
    <property type="entry name" value="UDP-N-ACETYLMURAMOYL-TRIPEPTIDE--D-ALANYL-D-ALANINE LIGASE"/>
    <property type="match status" value="1"/>
</dbReference>
<keyword evidence="8" id="KW-0131">Cell cycle</keyword>
<evidence type="ECO:0000256" key="8">
    <source>
        <dbReference type="ARBA" id="ARBA00023306"/>
    </source>
</evidence>
<dbReference type="PANTHER" id="PTHR43024:SF1">
    <property type="entry name" value="UDP-N-ACETYLMURAMOYL-TRIPEPTIDE--D-ALANYL-D-ALANINE LIGASE"/>
    <property type="match status" value="1"/>
</dbReference>
<dbReference type="GO" id="GO:0047480">
    <property type="term" value="F:UDP-N-acetylmuramoyl-tripeptide-D-alanyl-D-alanine ligase activity"/>
    <property type="evidence" value="ECO:0007669"/>
    <property type="project" value="InterPro"/>
</dbReference>
<keyword evidence="5" id="KW-0067">ATP-binding</keyword>
<dbReference type="Gene3D" id="3.40.1390.10">
    <property type="entry name" value="MurE/MurF, N-terminal domain"/>
    <property type="match status" value="1"/>
</dbReference>
<accession>A0A6J7DSE6</accession>
<dbReference type="GO" id="GO:0071555">
    <property type="term" value="P:cell wall organization"/>
    <property type="evidence" value="ECO:0007669"/>
    <property type="project" value="UniProtKB-KW"/>
</dbReference>
<dbReference type="GO" id="GO:0051301">
    <property type="term" value="P:cell division"/>
    <property type="evidence" value="ECO:0007669"/>
    <property type="project" value="UniProtKB-KW"/>
</dbReference>
<keyword evidence="4" id="KW-0547">Nucleotide-binding</keyword>
<gene>
    <name evidence="13" type="ORF">UFOPK3423_00799</name>
</gene>
<protein>
    <recommendedName>
        <fullName evidence="10">UDP-MurNAc-pentapeptide synthetase</fullName>
    </recommendedName>
</protein>
<evidence type="ECO:0000256" key="2">
    <source>
        <dbReference type="ARBA" id="ARBA00022598"/>
    </source>
</evidence>
<dbReference type="Gene3D" id="3.40.1190.10">
    <property type="entry name" value="Mur-like, catalytic domain"/>
    <property type="match status" value="1"/>
</dbReference>
<keyword evidence="1" id="KW-0963">Cytoplasm</keyword>
<dbReference type="EMBL" id="CAFBLQ010000072">
    <property type="protein sequence ID" value="CAB4872140.1"/>
    <property type="molecule type" value="Genomic_DNA"/>
</dbReference>
<feature type="domain" description="Mur ligase central" evidence="12">
    <location>
        <begin position="110"/>
        <end position="228"/>
    </location>
</feature>